<dbReference type="InterPro" id="IPR003226">
    <property type="entry name" value="MYG1_exonuclease"/>
</dbReference>
<proteinExistence type="predicted"/>
<organism evidence="1">
    <name type="scientific">marine sediment metagenome</name>
    <dbReference type="NCBI Taxonomy" id="412755"/>
    <lineage>
        <taxon>unclassified sequences</taxon>
        <taxon>metagenomes</taxon>
        <taxon>ecological metagenomes</taxon>
    </lineage>
</organism>
<protein>
    <submittedName>
        <fullName evidence="1">Uncharacterized protein</fullName>
    </submittedName>
</protein>
<sequence>MAIIITHPGSAHLDDFLSCCLVVNKSGNIKKIKRKEPNKAEIKDPTIWKLDVGEIFDPEINCFDHHQDDIDDECTLSLLLKYWGSWSIANEVHNWLKIVVINDTIGPEEVTKQLKISYKAMGALDSFVERTILDLFKKQKEIKKESLLFSLMEIIGQNFFALIDEYTTVMGEVKEKLEYKTINGVQSIFC</sequence>
<comment type="caution">
    <text evidence="1">The sequence shown here is derived from an EMBL/GenBank/DDBJ whole genome shotgun (WGS) entry which is preliminary data.</text>
</comment>
<dbReference type="AlphaFoldDB" id="X1MQD9"/>
<dbReference type="Pfam" id="PF03690">
    <property type="entry name" value="MYG1_exonuc"/>
    <property type="match status" value="1"/>
</dbReference>
<accession>X1MQD9</accession>
<reference evidence="1" key="1">
    <citation type="journal article" date="2014" name="Front. Microbiol.">
        <title>High frequency of phylogenetically diverse reductive dehalogenase-homologous genes in deep subseafloor sedimentary metagenomes.</title>
        <authorList>
            <person name="Kawai M."/>
            <person name="Futagami T."/>
            <person name="Toyoda A."/>
            <person name="Takaki Y."/>
            <person name="Nishi S."/>
            <person name="Hori S."/>
            <person name="Arai W."/>
            <person name="Tsubouchi T."/>
            <person name="Morono Y."/>
            <person name="Uchiyama I."/>
            <person name="Ito T."/>
            <person name="Fujiyama A."/>
            <person name="Inagaki F."/>
            <person name="Takami H."/>
        </authorList>
    </citation>
    <scope>NUCLEOTIDE SEQUENCE</scope>
    <source>
        <strain evidence="1">Expedition CK06-06</strain>
    </source>
</reference>
<feature type="non-terminal residue" evidence="1">
    <location>
        <position position="190"/>
    </location>
</feature>
<evidence type="ECO:0000313" key="1">
    <source>
        <dbReference type="EMBL" id="GAI20261.1"/>
    </source>
</evidence>
<dbReference type="EMBL" id="BARV01018483">
    <property type="protein sequence ID" value="GAI20261.1"/>
    <property type="molecule type" value="Genomic_DNA"/>
</dbReference>
<name>X1MQD9_9ZZZZ</name>
<gene>
    <name evidence="1" type="ORF">S06H3_31250</name>
</gene>